<evidence type="ECO:0000313" key="1">
    <source>
        <dbReference type="EMBL" id="MBC5712405.1"/>
    </source>
</evidence>
<dbReference type="Pfam" id="PF05136">
    <property type="entry name" value="Phage_portal_2"/>
    <property type="match status" value="1"/>
</dbReference>
<gene>
    <name evidence="1" type="ORF">H8S75_31380</name>
</gene>
<keyword evidence="2" id="KW-1185">Reference proteome</keyword>
<dbReference type="NCBIfam" id="TIGR01539">
    <property type="entry name" value="portal_lambda"/>
    <property type="match status" value="1"/>
</dbReference>
<proteinExistence type="predicted"/>
<dbReference type="EMBL" id="JACOPB010000034">
    <property type="protein sequence ID" value="MBC5712405.1"/>
    <property type="molecule type" value="Genomic_DNA"/>
</dbReference>
<protein>
    <submittedName>
        <fullName evidence="1">Phage portal protein</fullName>
    </submittedName>
</protein>
<dbReference type="InterPro" id="IPR006429">
    <property type="entry name" value="Phage_lambda_portal"/>
</dbReference>
<comment type="caution">
    <text evidence="1">The sequence shown here is derived from an EMBL/GenBank/DDBJ whole genome shotgun (WGS) entry which is preliminary data.</text>
</comment>
<evidence type="ECO:0000313" key="2">
    <source>
        <dbReference type="Proteomes" id="UP000634672"/>
    </source>
</evidence>
<accession>A0ABR7HGX2</accession>
<dbReference type="Proteomes" id="UP000634672">
    <property type="component" value="Unassembled WGS sequence"/>
</dbReference>
<reference evidence="1 2" key="1">
    <citation type="submission" date="2020-08" db="EMBL/GenBank/DDBJ databases">
        <title>Genome public.</title>
        <authorList>
            <person name="Liu C."/>
            <person name="Sun Q."/>
        </authorList>
    </citation>
    <scope>NUCLEOTIDE SEQUENCE [LARGE SCALE GENOMIC DNA]</scope>
    <source>
        <strain evidence="1 2">NSJ-66</strain>
    </source>
</reference>
<organism evidence="1 2">
    <name type="scientific">Hungatella hominis</name>
    <dbReference type="NCBI Taxonomy" id="2763050"/>
    <lineage>
        <taxon>Bacteria</taxon>
        <taxon>Bacillati</taxon>
        <taxon>Bacillota</taxon>
        <taxon>Clostridia</taxon>
        <taxon>Lachnospirales</taxon>
        <taxon>Lachnospiraceae</taxon>
        <taxon>Hungatella</taxon>
    </lineage>
</organism>
<name>A0ABR7HGX2_9FIRM</name>
<sequence>MNWLDQIVGWVSPEAGYKREAYRRALEVERNYDAAGHDRLNANWRVFNESGEMTDRYSRDTVRARARDLERNSDIMNSVTGAYKRNVFGAGYRLRANSGEDNLDHELERLWKIWCKKQNCDVTGTQSFNAMMRMAIRRKKIDGGIILLKRYTSGGLIPFKLQALEVDELDLSAMTTHKKENKVVGGIEYNPYNRPVGYYIKQYSIDGFTEKNPIYIEAKEVIFFYTKTRPSQIREMSDMSQTISRIRDANEFMRAVSVKERILACLSVFIERELPPAGGGPGRGISAAGAGGEQYNYQGKTLTPGMIQYLNQGDKVQAVVPSGQATDATAYLKQEIRLVGAGQGLSYETTSRDMSESNYSSARQGMIEDDLTYVDDKDQLMEVMDEIYETFVISLVLAGKVEILDFWSKKEIYMEHTWIQAPKRWIDPLKEANANKTALNTGQKTWGDLASENGKDWKEQIDEMAEILEYGSSKGIDMGGVIFGKNGTSAADKNAATEKG</sequence>
<dbReference type="RefSeq" id="WP_187024823.1">
    <property type="nucleotide sequence ID" value="NZ_JACOPB010000034.1"/>
</dbReference>